<dbReference type="RefSeq" id="WP_101933935.1">
    <property type="nucleotide sequence ID" value="NZ_CP018622.1"/>
</dbReference>
<evidence type="ECO:0000313" key="4">
    <source>
        <dbReference type="Proteomes" id="UP000234237"/>
    </source>
</evidence>
<evidence type="ECO:0000259" key="2">
    <source>
        <dbReference type="Pfam" id="PF13751"/>
    </source>
</evidence>
<evidence type="ECO:0000313" key="3">
    <source>
        <dbReference type="EMBL" id="AUJ26520.1"/>
    </source>
</evidence>
<dbReference type="AlphaFoldDB" id="A0A2K9J957"/>
<feature type="domain" description="Transposase InsH N-terminal" evidence="1">
    <location>
        <begin position="26"/>
        <end position="117"/>
    </location>
</feature>
<dbReference type="InterPro" id="IPR008490">
    <property type="entry name" value="Transposase_InsH_N"/>
</dbReference>
<dbReference type="InterPro" id="IPR025668">
    <property type="entry name" value="Tnp_DDE_dom"/>
</dbReference>
<dbReference type="PANTHER" id="PTHR33408">
    <property type="entry name" value="TRANSPOSASE"/>
    <property type="match status" value="1"/>
</dbReference>
<dbReference type="Pfam" id="PF13751">
    <property type="entry name" value="DDE_Tnp_1_6"/>
    <property type="match status" value="1"/>
</dbReference>
<accession>A0A2K9J957</accession>
<reference evidence="4" key="1">
    <citation type="submission" date="2016-11" db="EMBL/GenBank/DDBJ databases">
        <title>Complete genome sequence of Virgibacillus pantothenticus 21D, a halophilic bacterium isolated from the deep hypersaline anoxic basin Discovery in the Mediterranean Sea.</title>
        <authorList>
            <person name="Zeaiter Z."/>
            <person name="Booth J.M."/>
            <person name="Prosdocimi E.M."/>
            <person name="Mapelli F."/>
            <person name="Fusi M."/>
            <person name="Daffonchio D."/>
            <person name="Borin S."/>
            <person name="Crotti E."/>
        </authorList>
    </citation>
    <scope>NUCLEOTIDE SEQUENCE [LARGE SCALE GENOMIC DNA]</scope>
    <source>
        <strain evidence="4">21D</strain>
    </source>
</reference>
<proteinExistence type="predicted"/>
<organism evidence="3 4">
    <name type="scientific">Virgibacillus dokdonensis</name>
    <dbReference type="NCBI Taxonomy" id="302167"/>
    <lineage>
        <taxon>Bacteria</taxon>
        <taxon>Bacillati</taxon>
        <taxon>Bacillota</taxon>
        <taxon>Bacilli</taxon>
        <taxon>Bacillales</taxon>
        <taxon>Bacillaceae</taxon>
        <taxon>Virgibacillus</taxon>
    </lineage>
</organism>
<protein>
    <recommendedName>
        <fullName evidence="5">Transposase DDE domain protein</fullName>
    </recommendedName>
</protein>
<name>A0A2K9J957_9BACI</name>
<gene>
    <name evidence="3" type="ORF">A21D_03486</name>
</gene>
<evidence type="ECO:0000259" key="1">
    <source>
        <dbReference type="Pfam" id="PF05598"/>
    </source>
</evidence>
<sequence>MTNKQITQTQYTQTATNYQLYLPMDVEEMIPMDDSVRLHCLLCERMDYRELLQAYASKGRKPAVDPVILFKVITYAASQKIYSSRGIEKACRRDINFRWLLQGYAAPDHSTISRFKQKYLTDTVMEQLFFQQVVWLYQQEAITGETIYIDGTKIEAYANRYSFVWKKAITKHEAKMYTKWQALLEQINTTYCQIFTSPYETFLEDLKKVLVFLEKVKAKENITFVYGKGKRKTVLQRYHEQVKEMLQRKEHYDTSNQIMGEKRNSYSKIDHNATFMRMKLKKQKQTAYIKPQNHERKKKASFKKDIRHRENMAYDKNTDTYTCANNQQLHAIRNYTRTSQTGYQSKVTVYECEDCTSCPLKEKCTKAKGNRQLHVAKEFLAYRETAQENILTETGTLYRMNRSIQVEGTFDVLKEDYHLKKFRTRGTGNVRNELLILAFGYNLNKIHTKIQANRLNLYYHPLKTA</sequence>
<feature type="domain" description="Transposase DDE" evidence="2">
    <location>
        <begin position="322"/>
        <end position="447"/>
    </location>
</feature>
<dbReference type="Proteomes" id="UP000234237">
    <property type="component" value="Chromosome"/>
</dbReference>
<dbReference type="Pfam" id="PF05598">
    <property type="entry name" value="DUF772"/>
    <property type="match status" value="1"/>
</dbReference>
<dbReference type="EMBL" id="CP018622">
    <property type="protein sequence ID" value="AUJ26520.1"/>
    <property type="molecule type" value="Genomic_DNA"/>
</dbReference>
<evidence type="ECO:0008006" key="5">
    <source>
        <dbReference type="Google" id="ProtNLM"/>
    </source>
</evidence>
<dbReference type="PANTHER" id="PTHR33408:SF2">
    <property type="entry name" value="TRANSPOSASE DDE DOMAIN-CONTAINING PROTEIN"/>
    <property type="match status" value="1"/>
</dbReference>
<dbReference type="KEGG" id="vpn:A21D_03486"/>